<dbReference type="Pfam" id="PF07995">
    <property type="entry name" value="GSDH"/>
    <property type="match status" value="1"/>
</dbReference>
<name>A0A1N6FIG2_9BACT</name>
<protein>
    <submittedName>
        <fullName evidence="2">Glucose/arabinose dehydrogenase, beta-propeller fold</fullName>
    </submittedName>
</protein>
<accession>A0A1N6FIG2</accession>
<dbReference type="PROSITE" id="PS51257">
    <property type="entry name" value="PROKAR_LIPOPROTEIN"/>
    <property type="match status" value="1"/>
</dbReference>
<evidence type="ECO:0000259" key="1">
    <source>
        <dbReference type="Pfam" id="PF07995"/>
    </source>
</evidence>
<feature type="domain" description="Glucose/Sorbosone dehydrogenase" evidence="1">
    <location>
        <begin position="68"/>
        <end position="388"/>
    </location>
</feature>
<dbReference type="STRING" id="226505.SAMN05444394_2472"/>
<proteinExistence type="predicted"/>
<dbReference type="PANTHER" id="PTHR19328:SF75">
    <property type="entry name" value="ALDOSE SUGAR DEHYDROGENASE YLII"/>
    <property type="match status" value="1"/>
</dbReference>
<dbReference type="PANTHER" id="PTHR19328">
    <property type="entry name" value="HEDGEHOG-INTERACTING PROTEIN"/>
    <property type="match status" value="1"/>
</dbReference>
<reference evidence="3" key="1">
    <citation type="submission" date="2016-11" db="EMBL/GenBank/DDBJ databases">
        <authorList>
            <person name="Varghese N."/>
            <person name="Submissions S."/>
        </authorList>
    </citation>
    <scope>NUCLEOTIDE SEQUENCE [LARGE SCALE GENOMIC DNA]</scope>
    <source>
        <strain evidence="3">DSM 15292</strain>
    </source>
</reference>
<evidence type="ECO:0000313" key="2">
    <source>
        <dbReference type="EMBL" id="SIN95020.1"/>
    </source>
</evidence>
<dbReference type="SUPFAM" id="SSF50952">
    <property type="entry name" value="Soluble quinoprotein glucose dehydrogenase"/>
    <property type="match status" value="1"/>
</dbReference>
<dbReference type="AlphaFoldDB" id="A0A1N6FIG2"/>
<sequence>MVQNKTYSMILSKSFTQISALAFGTALLFSCEQKATVSEEAPAEPIDETYAVQSEKLLFNVDTLYTEFENPWGMTWLSDGTMLVTEKRGEILVFKDDQFTGGKIQGLPEVSTKGQGGLLDIQAHPNYGENGWIYISYAKPITEEESTTAIMRFRLDGYNAVDQEELTQSQPAMKGGNHYGSRIVFDNDGYLFYSSGDRFNPAMNAQELTNSHGKIHRIHDDGRIPEDNPFVDSPGAIPTIWSYGSRNPQGLYFDKENNRLWESEHGPMGGDELNLIEKGKNYGWPVISYGKNYDGTTLTEITEKEGMEQPVTYYVPSIATAGITMVTSDKYPAWKGDILIGALAKMHINRVDMDGDKALSQEIMLQDIGRVRQVKESPDGYLYAVTEGTGLMVKIIPIR</sequence>
<dbReference type="InterPro" id="IPR011041">
    <property type="entry name" value="Quinoprot_gluc/sorb_DH_b-prop"/>
</dbReference>
<dbReference type="Proteomes" id="UP000185221">
    <property type="component" value="Unassembled WGS sequence"/>
</dbReference>
<keyword evidence="3" id="KW-1185">Reference proteome</keyword>
<dbReference type="InterPro" id="IPR011042">
    <property type="entry name" value="6-blade_b-propeller_TolB-like"/>
</dbReference>
<dbReference type="InterPro" id="IPR012938">
    <property type="entry name" value="Glc/Sorbosone_DH"/>
</dbReference>
<gene>
    <name evidence="2" type="ORF">SAMN05444394_2472</name>
</gene>
<organism evidence="2 3">
    <name type="scientific">Algoriphagus halophilus</name>
    <dbReference type="NCBI Taxonomy" id="226505"/>
    <lineage>
        <taxon>Bacteria</taxon>
        <taxon>Pseudomonadati</taxon>
        <taxon>Bacteroidota</taxon>
        <taxon>Cytophagia</taxon>
        <taxon>Cytophagales</taxon>
        <taxon>Cyclobacteriaceae</taxon>
        <taxon>Algoriphagus</taxon>
    </lineage>
</organism>
<dbReference type="Gene3D" id="2.120.10.30">
    <property type="entry name" value="TolB, C-terminal domain"/>
    <property type="match status" value="1"/>
</dbReference>
<dbReference type="EMBL" id="FSRC01000002">
    <property type="protein sequence ID" value="SIN95020.1"/>
    <property type="molecule type" value="Genomic_DNA"/>
</dbReference>
<evidence type="ECO:0000313" key="3">
    <source>
        <dbReference type="Proteomes" id="UP000185221"/>
    </source>
</evidence>